<dbReference type="Proteomes" id="UP000265520">
    <property type="component" value="Unassembled WGS sequence"/>
</dbReference>
<evidence type="ECO:0000313" key="1">
    <source>
        <dbReference type="EMBL" id="MCI29675.1"/>
    </source>
</evidence>
<dbReference type="AlphaFoldDB" id="A0A392R2A5"/>
<dbReference type="EMBL" id="LXQA010174191">
    <property type="protein sequence ID" value="MCI29675.1"/>
    <property type="molecule type" value="Genomic_DNA"/>
</dbReference>
<organism evidence="1 2">
    <name type="scientific">Trifolium medium</name>
    <dbReference type="NCBI Taxonomy" id="97028"/>
    <lineage>
        <taxon>Eukaryota</taxon>
        <taxon>Viridiplantae</taxon>
        <taxon>Streptophyta</taxon>
        <taxon>Embryophyta</taxon>
        <taxon>Tracheophyta</taxon>
        <taxon>Spermatophyta</taxon>
        <taxon>Magnoliopsida</taxon>
        <taxon>eudicotyledons</taxon>
        <taxon>Gunneridae</taxon>
        <taxon>Pentapetalae</taxon>
        <taxon>rosids</taxon>
        <taxon>fabids</taxon>
        <taxon>Fabales</taxon>
        <taxon>Fabaceae</taxon>
        <taxon>Papilionoideae</taxon>
        <taxon>50 kb inversion clade</taxon>
        <taxon>NPAAA clade</taxon>
        <taxon>Hologalegina</taxon>
        <taxon>IRL clade</taxon>
        <taxon>Trifolieae</taxon>
        <taxon>Trifolium</taxon>
    </lineage>
</organism>
<sequence>MVDTADMDPREEFQDRRVSPIEELEQVQIGMEPHQTTNLGKALLPADRARIIKILKENVDLFAWKPSDMPGIDESVITHKLSISPTIKPVSQRKRKVCEERRAAITEE</sequence>
<accession>A0A392R2A5</accession>
<evidence type="ECO:0008006" key="3">
    <source>
        <dbReference type="Google" id="ProtNLM"/>
    </source>
</evidence>
<proteinExistence type="predicted"/>
<keyword evidence="2" id="KW-1185">Reference proteome</keyword>
<protein>
    <recommendedName>
        <fullName evidence="3">Gag-pol polyprotein</fullName>
    </recommendedName>
</protein>
<comment type="caution">
    <text evidence="1">The sequence shown here is derived from an EMBL/GenBank/DDBJ whole genome shotgun (WGS) entry which is preliminary data.</text>
</comment>
<name>A0A392R2A5_9FABA</name>
<evidence type="ECO:0000313" key="2">
    <source>
        <dbReference type="Proteomes" id="UP000265520"/>
    </source>
</evidence>
<feature type="non-terminal residue" evidence="1">
    <location>
        <position position="108"/>
    </location>
</feature>
<reference evidence="1 2" key="1">
    <citation type="journal article" date="2018" name="Front. Plant Sci.">
        <title>Red Clover (Trifolium pratense) and Zigzag Clover (T. medium) - A Picture of Genomic Similarities and Differences.</title>
        <authorList>
            <person name="Dluhosova J."/>
            <person name="Istvanek J."/>
            <person name="Nedelnik J."/>
            <person name="Repkova J."/>
        </authorList>
    </citation>
    <scope>NUCLEOTIDE SEQUENCE [LARGE SCALE GENOMIC DNA]</scope>
    <source>
        <strain evidence="2">cv. 10/8</strain>
        <tissue evidence="1">Leaf</tissue>
    </source>
</reference>